<comment type="caution">
    <text evidence="1">The sequence shown here is derived from an EMBL/GenBank/DDBJ whole genome shotgun (WGS) entry which is preliminary data.</text>
</comment>
<keyword evidence="2" id="KW-1185">Reference proteome</keyword>
<dbReference type="EMBL" id="JARIHO010000043">
    <property type="protein sequence ID" value="KAJ7325934.1"/>
    <property type="molecule type" value="Genomic_DNA"/>
</dbReference>
<name>A0AAD6ZKH7_9AGAR</name>
<dbReference type="AlphaFoldDB" id="A0AAD6ZKH7"/>
<gene>
    <name evidence="1" type="ORF">DFH08DRAFT_817011</name>
</gene>
<sequence>MNDQILIHLNTTPRELLFGRRFRPDDTSPAVLSPTTPADVDVHFALADSLRWNTHLLSLQQAERQKNNFDANAKIVEFRIGDMVQWYNSEADGNHKSINKIAPRWSAPARIYARFLNSFSLCDLNGVPLKNFSHIHSRRLRHYIPLRGTTLDLLHPRDMDDAPPSTQDLEIAEAEERMANILSALVEAHVIP</sequence>
<dbReference type="Proteomes" id="UP001218218">
    <property type="component" value="Unassembled WGS sequence"/>
</dbReference>
<organism evidence="1 2">
    <name type="scientific">Mycena albidolilacea</name>
    <dbReference type="NCBI Taxonomy" id="1033008"/>
    <lineage>
        <taxon>Eukaryota</taxon>
        <taxon>Fungi</taxon>
        <taxon>Dikarya</taxon>
        <taxon>Basidiomycota</taxon>
        <taxon>Agaricomycotina</taxon>
        <taxon>Agaricomycetes</taxon>
        <taxon>Agaricomycetidae</taxon>
        <taxon>Agaricales</taxon>
        <taxon>Marasmiineae</taxon>
        <taxon>Mycenaceae</taxon>
        <taxon>Mycena</taxon>
    </lineage>
</organism>
<reference evidence="1" key="1">
    <citation type="submission" date="2023-03" db="EMBL/GenBank/DDBJ databases">
        <title>Massive genome expansion in bonnet fungi (Mycena s.s.) driven by repeated elements and novel gene families across ecological guilds.</title>
        <authorList>
            <consortium name="Lawrence Berkeley National Laboratory"/>
            <person name="Harder C.B."/>
            <person name="Miyauchi S."/>
            <person name="Viragh M."/>
            <person name="Kuo A."/>
            <person name="Thoen E."/>
            <person name="Andreopoulos B."/>
            <person name="Lu D."/>
            <person name="Skrede I."/>
            <person name="Drula E."/>
            <person name="Henrissat B."/>
            <person name="Morin E."/>
            <person name="Kohler A."/>
            <person name="Barry K."/>
            <person name="LaButti K."/>
            <person name="Morin E."/>
            <person name="Salamov A."/>
            <person name="Lipzen A."/>
            <person name="Mereny Z."/>
            <person name="Hegedus B."/>
            <person name="Baldrian P."/>
            <person name="Stursova M."/>
            <person name="Weitz H."/>
            <person name="Taylor A."/>
            <person name="Grigoriev I.V."/>
            <person name="Nagy L.G."/>
            <person name="Martin F."/>
            <person name="Kauserud H."/>
        </authorList>
    </citation>
    <scope>NUCLEOTIDE SEQUENCE</scope>
    <source>
        <strain evidence="1">CBHHK002</strain>
    </source>
</reference>
<proteinExistence type="predicted"/>
<evidence type="ECO:0000313" key="1">
    <source>
        <dbReference type="EMBL" id="KAJ7325934.1"/>
    </source>
</evidence>
<protein>
    <submittedName>
        <fullName evidence="1">Uncharacterized protein</fullName>
    </submittedName>
</protein>
<accession>A0AAD6ZKH7</accession>
<evidence type="ECO:0000313" key="2">
    <source>
        <dbReference type="Proteomes" id="UP001218218"/>
    </source>
</evidence>